<dbReference type="SUPFAM" id="SSF57850">
    <property type="entry name" value="RING/U-box"/>
    <property type="match status" value="1"/>
</dbReference>
<evidence type="ECO:0000256" key="1">
    <source>
        <dbReference type="PROSITE-ProRule" id="PRU00175"/>
    </source>
</evidence>
<accession>A0A439D1S7</accession>
<name>A0A439D1S7_9PEZI</name>
<dbReference type="EMBL" id="RYZI01000202">
    <property type="protein sequence ID" value="RWA08399.1"/>
    <property type="molecule type" value="Genomic_DNA"/>
</dbReference>
<keyword evidence="5" id="KW-1185">Reference proteome</keyword>
<protein>
    <recommendedName>
        <fullName evidence="3">RING-type domain-containing protein</fullName>
    </recommendedName>
</protein>
<comment type="caution">
    <text evidence="4">The sequence shown here is derived from an EMBL/GenBank/DDBJ whole genome shotgun (WGS) entry which is preliminary data.</text>
</comment>
<dbReference type="InterPro" id="IPR001841">
    <property type="entry name" value="Znf_RING"/>
</dbReference>
<sequence length="294" mass="33009">MQNHPVAHSFRRSRRAPTQSATALDWPQPESDAIRQWRGLTTAQPQTIRSLGRQPRSSDSLRSDASLSGSEEDATSSSKKPRDATAHLKYLIRGYLKQSRSTQFVNDDGKKELTNKEYFIPSPKVTFLIDDPRNLICQICQHTPLKLARTVEDAGPEATAILPCGHICCLGCIEFWLSTHASCPFCRIVMSHAGCGHQVQPRVVAHDTIHTLPETLANGGKIGVLCSKCTERERREASIRRLTELAGAFRAARREAEILGTDEAIKCMRKAQQAFERIPENDYWVLSSTRHHQW</sequence>
<keyword evidence="1" id="KW-0479">Metal-binding</keyword>
<gene>
    <name evidence="4" type="ORF">EKO27_g6702</name>
</gene>
<dbReference type="Pfam" id="PF13920">
    <property type="entry name" value="zf-C3HC4_3"/>
    <property type="match status" value="1"/>
</dbReference>
<dbReference type="GO" id="GO:0008270">
    <property type="term" value="F:zinc ion binding"/>
    <property type="evidence" value="ECO:0007669"/>
    <property type="project" value="UniProtKB-KW"/>
</dbReference>
<keyword evidence="1" id="KW-0863">Zinc-finger</keyword>
<evidence type="ECO:0000313" key="4">
    <source>
        <dbReference type="EMBL" id="RWA08399.1"/>
    </source>
</evidence>
<dbReference type="Gene3D" id="3.30.40.10">
    <property type="entry name" value="Zinc/RING finger domain, C3HC4 (zinc finger)"/>
    <property type="match status" value="1"/>
</dbReference>
<dbReference type="SMART" id="SM00184">
    <property type="entry name" value="RING"/>
    <property type="match status" value="1"/>
</dbReference>
<dbReference type="PROSITE" id="PS50089">
    <property type="entry name" value="ZF_RING_2"/>
    <property type="match status" value="1"/>
</dbReference>
<evidence type="ECO:0000256" key="2">
    <source>
        <dbReference type="SAM" id="MobiDB-lite"/>
    </source>
</evidence>
<feature type="region of interest" description="Disordered" evidence="2">
    <location>
        <begin position="1"/>
        <end position="82"/>
    </location>
</feature>
<feature type="compositionally biased region" description="Low complexity" evidence="2">
    <location>
        <begin position="57"/>
        <end position="69"/>
    </location>
</feature>
<dbReference type="Proteomes" id="UP000286045">
    <property type="component" value="Unassembled WGS sequence"/>
</dbReference>
<feature type="domain" description="RING-type" evidence="3">
    <location>
        <begin position="137"/>
        <end position="187"/>
    </location>
</feature>
<evidence type="ECO:0000313" key="5">
    <source>
        <dbReference type="Proteomes" id="UP000286045"/>
    </source>
</evidence>
<evidence type="ECO:0000259" key="3">
    <source>
        <dbReference type="PROSITE" id="PS50089"/>
    </source>
</evidence>
<dbReference type="InterPro" id="IPR013083">
    <property type="entry name" value="Znf_RING/FYVE/PHD"/>
</dbReference>
<dbReference type="STRING" id="363999.A0A439D1S7"/>
<dbReference type="AlphaFoldDB" id="A0A439D1S7"/>
<keyword evidence="1" id="KW-0862">Zinc</keyword>
<organism evidence="4 5">
    <name type="scientific">Xylaria grammica</name>
    <dbReference type="NCBI Taxonomy" id="363999"/>
    <lineage>
        <taxon>Eukaryota</taxon>
        <taxon>Fungi</taxon>
        <taxon>Dikarya</taxon>
        <taxon>Ascomycota</taxon>
        <taxon>Pezizomycotina</taxon>
        <taxon>Sordariomycetes</taxon>
        <taxon>Xylariomycetidae</taxon>
        <taxon>Xylariales</taxon>
        <taxon>Xylariaceae</taxon>
        <taxon>Xylaria</taxon>
    </lineage>
</organism>
<proteinExistence type="predicted"/>
<reference evidence="4 5" key="1">
    <citation type="submission" date="2018-12" db="EMBL/GenBank/DDBJ databases">
        <title>Draft genome sequence of Xylaria grammica IHI A82.</title>
        <authorList>
            <person name="Buettner E."/>
            <person name="Kellner H."/>
        </authorList>
    </citation>
    <scope>NUCLEOTIDE SEQUENCE [LARGE SCALE GENOMIC DNA]</scope>
    <source>
        <strain evidence="4 5">IHI A82</strain>
    </source>
</reference>
<feature type="compositionally biased region" description="Polar residues" evidence="2">
    <location>
        <begin position="39"/>
        <end position="49"/>
    </location>
</feature>